<organism evidence="6 7">
    <name type="scientific">Pseudohoeflea suaedae</name>
    <dbReference type="NCBI Taxonomy" id="877384"/>
    <lineage>
        <taxon>Bacteria</taxon>
        <taxon>Pseudomonadati</taxon>
        <taxon>Pseudomonadota</taxon>
        <taxon>Alphaproteobacteria</taxon>
        <taxon>Hyphomicrobiales</taxon>
        <taxon>Rhizobiaceae</taxon>
        <taxon>Pseudohoeflea</taxon>
    </lineage>
</organism>
<dbReference type="Gene3D" id="1.10.10.10">
    <property type="entry name" value="Winged helix-like DNA-binding domain superfamily/Winged helix DNA-binding domain"/>
    <property type="match status" value="1"/>
</dbReference>
<feature type="domain" description="HTH iclR-type" evidence="4">
    <location>
        <begin position="54"/>
        <end position="116"/>
    </location>
</feature>
<dbReference type="InterPro" id="IPR050707">
    <property type="entry name" value="HTH_MetabolicPath_Reg"/>
</dbReference>
<gene>
    <name evidence="6" type="ORF">E2A64_14335</name>
</gene>
<accession>A0A4V6PK00</accession>
<keyword evidence="1" id="KW-0805">Transcription regulation</keyword>
<comment type="caution">
    <text evidence="6">The sequence shown here is derived from an EMBL/GenBank/DDBJ whole genome shotgun (WGS) entry which is preliminary data.</text>
</comment>
<evidence type="ECO:0000256" key="2">
    <source>
        <dbReference type="ARBA" id="ARBA00023125"/>
    </source>
</evidence>
<proteinExistence type="predicted"/>
<dbReference type="CDD" id="cd00090">
    <property type="entry name" value="HTH_ARSR"/>
    <property type="match status" value="1"/>
</dbReference>
<dbReference type="InterPro" id="IPR029016">
    <property type="entry name" value="GAF-like_dom_sf"/>
</dbReference>
<evidence type="ECO:0000313" key="7">
    <source>
        <dbReference type="Proteomes" id="UP000295131"/>
    </source>
</evidence>
<feature type="domain" description="IclR-ED" evidence="5">
    <location>
        <begin position="117"/>
        <end position="300"/>
    </location>
</feature>
<evidence type="ECO:0000256" key="3">
    <source>
        <dbReference type="ARBA" id="ARBA00023163"/>
    </source>
</evidence>
<dbReference type="InterPro" id="IPR005471">
    <property type="entry name" value="Tscrpt_reg_IclR_N"/>
</dbReference>
<dbReference type="PROSITE" id="PS51077">
    <property type="entry name" value="HTH_ICLR"/>
    <property type="match status" value="1"/>
</dbReference>
<dbReference type="PANTHER" id="PTHR30136">
    <property type="entry name" value="HELIX-TURN-HELIX TRANSCRIPTIONAL REGULATOR, ICLR FAMILY"/>
    <property type="match status" value="1"/>
</dbReference>
<dbReference type="SUPFAM" id="SSF55781">
    <property type="entry name" value="GAF domain-like"/>
    <property type="match status" value="1"/>
</dbReference>
<dbReference type="InterPro" id="IPR036390">
    <property type="entry name" value="WH_DNA-bd_sf"/>
</dbReference>
<sequence length="306" mass="33903">MDDGGCRTGQFLSEMAMLKLYSKDGRELNAVMDINSDKTLVEEAEAETSRDGGAKSFYKMAAVLDCFTRAKGSLSIADLVEMTGMPRTTIHRIVASLRDIGLIDQDGRRHDYRLGLKMFYYGSVVLANLDLNRHARPHVINLHQITGEIVHLHMFDGSQMVCIEREEMGDTRLTTLTTIEAAPTYCTSVGKAFLAFQKEDLIRRIAAEEGLQSRTAKTITTLDALLEDFKGVRERGYSIDDEENEIGVRCVGAPIRDSRGQVFASVSVSGPTERMPIARVSGLASTVVQTADHISQELGWTGRRHK</sequence>
<dbReference type="GO" id="GO:0003700">
    <property type="term" value="F:DNA-binding transcription factor activity"/>
    <property type="evidence" value="ECO:0007669"/>
    <property type="project" value="TreeGrafter"/>
</dbReference>
<dbReference type="AlphaFoldDB" id="A0A4V6PK00"/>
<dbReference type="Gene3D" id="3.30.450.40">
    <property type="match status" value="1"/>
</dbReference>
<keyword evidence="2" id="KW-0238">DNA-binding</keyword>
<dbReference type="InterPro" id="IPR036388">
    <property type="entry name" value="WH-like_DNA-bd_sf"/>
</dbReference>
<dbReference type="SMART" id="SM00346">
    <property type="entry name" value="HTH_ICLR"/>
    <property type="match status" value="1"/>
</dbReference>
<dbReference type="GO" id="GO:0045892">
    <property type="term" value="P:negative regulation of DNA-templated transcription"/>
    <property type="evidence" value="ECO:0007669"/>
    <property type="project" value="TreeGrafter"/>
</dbReference>
<dbReference type="InterPro" id="IPR011991">
    <property type="entry name" value="ArsR-like_HTH"/>
</dbReference>
<keyword evidence="7" id="KW-1185">Reference proteome</keyword>
<evidence type="ECO:0000256" key="1">
    <source>
        <dbReference type="ARBA" id="ARBA00023015"/>
    </source>
</evidence>
<evidence type="ECO:0000313" key="6">
    <source>
        <dbReference type="EMBL" id="TDH34908.1"/>
    </source>
</evidence>
<dbReference type="Proteomes" id="UP000295131">
    <property type="component" value="Unassembled WGS sequence"/>
</dbReference>
<reference evidence="6 7" key="1">
    <citation type="journal article" date="2013" name="Int. J. Syst. Evol. Microbiol.">
        <title>Hoeflea suaedae sp. nov., an endophytic bacterium isolated from the root of the halophyte Suaeda maritima.</title>
        <authorList>
            <person name="Chung E.J."/>
            <person name="Park J.A."/>
            <person name="Pramanik P."/>
            <person name="Bibi F."/>
            <person name="Jeon C.O."/>
            <person name="Chung Y.R."/>
        </authorList>
    </citation>
    <scope>NUCLEOTIDE SEQUENCE [LARGE SCALE GENOMIC DNA]</scope>
    <source>
        <strain evidence="6 7">YC6898</strain>
    </source>
</reference>
<dbReference type="PROSITE" id="PS51078">
    <property type="entry name" value="ICLR_ED"/>
    <property type="match status" value="1"/>
</dbReference>
<dbReference type="GO" id="GO:0003677">
    <property type="term" value="F:DNA binding"/>
    <property type="evidence" value="ECO:0007669"/>
    <property type="project" value="UniProtKB-KW"/>
</dbReference>
<evidence type="ECO:0000259" key="5">
    <source>
        <dbReference type="PROSITE" id="PS51078"/>
    </source>
</evidence>
<keyword evidence="3" id="KW-0804">Transcription</keyword>
<dbReference type="EMBL" id="SMSI01000003">
    <property type="protein sequence ID" value="TDH34908.1"/>
    <property type="molecule type" value="Genomic_DNA"/>
</dbReference>
<dbReference type="Pfam" id="PF01614">
    <property type="entry name" value="IclR_C"/>
    <property type="match status" value="1"/>
</dbReference>
<protein>
    <submittedName>
        <fullName evidence="6">IclR family transcriptional regulator</fullName>
    </submittedName>
</protein>
<dbReference type="SUPFAM" id="SSF46785">
    <property type="entry name" value="Winged helix' DNA-binding domain"/>
    <property type="match status" value="1"/>
</dbReference>
<evidence type="ECO:0000259" key="4">
    <source>
        <dbReference type="PROSITE" id="PS51077"/>
    </source>
</evidence>
<dbReference type="Pfam" id="PF09339">
    <property type="entry name" value="HTH_IclR"/>
    <property type="match status" value="1"/>
</dbReference>
<dbReference type="InterPro" id="IPR014757">
    <property type="entry name" value="Tscrpt_reg_IclR_C"/>
</dbReference>
<name>A0A4V6PK00_9HYPH</name>
<dbReference type="PANTHER" id="PTHR30136:SF35">
    <property type="entry name" value="HTH-TYPE TRANSCRIPTIONAL REGULATOR RV1719"/>
    <property type="match status" value="1"/>
</dbReference>